<reference evidence="6 7" key="1">
    <citation type="submission" date="2018-04" db="EMBL/GenBank/DDBJ databases">
        <title>Complete genome sequences of Streptomyces lydicus strain WYEC and characterization of antagonistic properties of biological control agents.</title>
        <authorList>
            <person name="Mariita R.M."/>
            <person name="Sello J.K."/>
        </authorList>
    </citation>
    <scope>NUCLEOTIDE SEQUENCE [LARGE SCALE GENOMIC DNA]</scope>
    <source>
        <strain evidence="6 7">WYEC 108</strain>
    </source>
</reference>
<evidence type="ECO:0000256" key="3">
    <source>
        <dbReference type="ARBA" id="ARBA00022989"/>
    </source>
</evidence>
<feature type="transmembrane region" description="Helical" evidence="5">
    <location>
        <begin position="37"/>
        <end position="52"/>
    </location>
</feature>
<dbReference type="RefSeq" id="WP_127153751.1">
    <property type="nucleotide sequence ID" value="NZ_CP029042.1"/>
</dbReference>
<evidence type="ECO:0000313" key="6">
    <source>
        <dbReference type="EMBL" id="AZS74971.1"/>
    </source>
</evidence>
<feature type="transmembrane region" description="Helical" evidence="5">
    <location>
        <begin position="73"/>
        <end position="92"/>
    </location>
</feature>
<keyword evidence="3 5" id="KW-1133">Transmembrane helix</keyword>
<evidence type="ECO:0000256" key="4">
    <source>
        <dbReference type="ARBA" id="ARBA00023136"/>
    </source>
</evidence>
<evidence type="ECO:0000256" key="1">
    <source>
        <dbReference type="ARBA" id="ARBA00004141"/>
    </source>
</evidence>
<dbReference type="Pfam" id="PF04140">
    <property type="entry name" value="ICMT"/>
    <property type="match status" value="1"/>
</dbReference>
<keyword evidence="2 5" id="KW-0812">Transmembrane</keyword>
<dbReference type="GO" id="GO:0016020">
    <property type="term" value="C:membrane"/>
    <property type="evidence" value="ECO:0007669"/>
    <property type="project" value="UniProtKB-SubCell"/>
</dbReference>
<comment type="subcellular location">
    <subcellularLocation>
        <location evidence="1">Membrane</location>
        <topology evidence="1">Multi-pass membrane protein</topology>
    </subcellularLocation>
</comment>
<protein>
    <submittedName>
        <fullName evidence="6">Guanylate kinase</fullName>
    </submittedName>
</protein>
<keyword evidence="4 5" id="KW-0472">Membrane</keyword>
<feature type="transmembrane region" description="Helical" evidence="5">
    <location>
        <begin position="98"/>
        <end position="119"/>
    </location>
</feature>
<evidence type="ECO:0000313" key="7">
    <source>
        <dbReference type="Proteomes" id="UP000275579"/>
    </source>
</evidence>
<dbReference type="InterPro" id="IPR052527">
    <property type="entry name" value="Metal_cation-efflux_comp"/>
</dbReference>
<dbReference type="AlphaFoldDB" id="A0A3S9YJ08"/>
<dbReference type="GO" id="GO:0016301">
    <property type="term" value="F:kinase activity"/>
    <property type="evidence" value="ECO:0007669"/>
    <property type="project" value="UniProtKB-KW"/>
</dbReference>
<name>A0A3S9YJ08_9ACTN</name>
<gene>
    <name evidence="6" type="ORF">DDE74_32200</name>
</gene>
<dbReference type="PANTHER" id="PTHR43847">
    <property type="entry name" value="BLL3993 PROTEIN"/>
    <property type="match status" value="1"/>
</dbReference>
<proteinExistence type="predicted"/>
<dbReference type="EMBL" id="CP029042">
    <property type="protein sequence ID" value="AZS74971.1"/>
    <property type="molecule type" value="Genomic_DNA"/>
</dbReference>
<evidence type="ECO:0000256" key="2">
    <source>
        <dbReference type="ARBA" id="ARBA00022692"/>
    </source>
</evidence>
<evidence type="ECO:0000256" key="5">
    <source>
        <dbReference type="SAM" id="Phobius"/>
    </source>
</evidence>
<organism evidence="6 7">
    <name type="scientific">Streptomyces lydicus</name>
    <dbReference type="NCBI Taxonomy" id="47763"/>
    <lineage>
        <taxon>Bacteria</taxon>
        <taxon>Bacillati</taxon>
        <taxon>Actinomycetota</taxon>
        <taxon>Actinomycetes</taxon>
        <taxon>Kitasatosporales</taxon>
        <taxon>Streptomycetaceae</taxon>
        <taxon>Streptomyces</taxon>
    </lineage>
</organism>
<dbReference type="GO" id="GO:0004671">
    <property type="term" value="F:protein C-terminal S-isoprenylcysteine carboxyl O-methyltransferase activity"/>
    <property type="evidence" value="ECO:0007669"/>
    <property type="project" value="InterPro"/>
</dbReference>
<keyword evidence="6" id="KW-0418">Kinase</keyword>
<keyword evidence="6" id="KW-0808">Transferase</keyword>
<sequence>MVWILRKFPLFVLAVCLAATGTALVRGALGFSDPWQRVAVLLAGLHLLWLLLETWTTVRSSTSTETATDRGTIYVYAAARAATVAAACLPSADQQTYHPWMLAVPVVFAAAVGVRLSAIRTLGRFYSHRVRVLSDHQIVRTGPYRWMRHPAYFGMALAHIAFVVFFLNTYSAAALMILLPTLVVRILVEERTLLTLPGYSEYAATHRRLIPWIW</sequence>
<dbReference type="Proteomes" id="UP000275579">
    <property type="component" value="Chromosome"/>
</dbReference>
<dbReference type="InterPro" id="IPR007269">
    <property type="entry name" value="ICMT_MeTrfase"/>
</dbReference>
<accession>A0A3S9YJ08</accession>
<dbReference type="Gene3D" id="1.20.120.1630">
    <property type="match status" value="1"/>
</dbReference>
<dbReference type="PANTHER" id="PTHR43847:SF1">
    <property type="entry name" value="BLL3993 PROTEIN"/>
    <property type="match status" value="1"/>
</dbReference>
<feature type="transmembrane region" description="Helical" evidence="5">
    <location>
        <begin position="150"/>
        <end position="166"/>
    </location>
</feature>